<proteinExistence type="predicted"/>
<accession>A0A8D8NKA0</accession>
<reference evidence="2" key="1">
    <citation type="submission" date="2021-05" db="EMBL/GenBank/DDBJ databases">
        <authorList>
            <person name="Alioto T."/>
            <person name="Alioto T."/>
            <person name="Gomez Garrido J."/>
        </authorList>
    </citation>
    <scope>NUCLEOTIDE SEQUENCE</scope>
</reference>
<organism evidence="2">
    <name type="scientific">Culex pipiens</name>
    <name type="common">House mosquito</name>
    <dbReference type="NCBI Taxonomy" id="7175"/>
    <lineage>
        <taxon>Eukaryota</taxon>
        <taxon>Metazoa</taxon>
        <taxon>Ecdysozoa</taxon>
        <taxon>Arthropoda</taxon>
        <taxon>Hexapoda</taxon>
        <taxon>Insecta</taxon>
        <taxon>Pterygota</taxon>
        <taxon>Neoptera</taxon>
        <taxon>Endopterygota</taxon>
        <taxon>Diptera</taxon>
        <taxon>Nematocera</taxon>
        <taxon>Culicoidea</taxon>
        <taxon>Culicidae</taxon>
        <taxon>Culicinae</taxon>
        <taxon>Culicini</taxon>
        <taxon>Culex</taxon>
        <taxon>Culex</taxon>
    </lineage>
</organism>
<sequence length="101" mass="11161">MVSNSTGNCFVERGTPLFTHDLGQPPDSGTRTTEPSSMYNPPHTHNILQRIFSFLLPLFSPAQCRMYHKAPNTILHFVHAPRPTLQTSGTFSPTTIPTIPG</sequence>
<dbReference type="AlphaFoldDB" id="A0A8D8NKA0"/>
<feature type="compositionally biased region" description="Polar residues" evidence="1">
    <location>
        <begin position="27"/>
        <end position="39"/>
    </location>
</feature>
<dbReference type="EMBL" id="HBUE01279363">
    <property type="protein sequence ID" value="CAG6568237.1"/>
    <property type="molecule type" value="Transcribed_RNA"/>
</dbReference>
<dbReference type="EMBL" id="HBUE01279362">
    <property type="protein sequence ID" value="CAG6568236.1"/>
    <property type="molecule type" value="Transcribed_RNA"/>
</dbReference>
<dbReference type="EMBL" id="HBUE01173895">
    <property type="protein sequence ID" value="CAG6516738.1"/>
    <property type="molecule type" value="Transcribed_RNA"/>
</dbReference>
<dbReference type="EMBL" id="HBUE01279360">
    <property type="protein sequence ID" value="CAG6568234.1"/>
    <property type="molecule type" value="Transcribed_RNA"/>
</dbReference>
<evidence type="ECO:0000313" key="2">
    <source>
        <dbReference type="EMBL" id="CAG6568236.1"/>
    </source>
</evidence>
<name>A0A8D8NKA0_CULPI</name>
<protein>
    <submittedName>
        <fullName evidence="2">(northern house mosquito) hypothetical protein</fullName>
    </submittedName>
</protein>
<feature type="region of interest" description="Disordered" evidence="1">
    <location>
        <begin position="1"/>
        <end position="42"/>
    </location>
</feature>
<dbReference type="EMBL" id="HBUE01173894">
    <property type="protein sequence ID" value="CAG6516737.1"/>
    <property type="molecule type" value="Transcribed_RNA"/>
</dbReference>
<evidence type="ECO:0000256" key="1">
    <source>
        <dbReference type="SAM" id="MobiDB-lite"/>
    </source>
</evidence>
<dbReference type="EMBL" id="HBUE01173892">
    <property type="protein sequence ID" value="CAG6516735.1"/>
    <property type="molecule type" value="Transcribed_RNA"/>
</dbReference>